<evidence type="ECO:0000256" key="4">
    <source>
        <dbReference type="ARBA" id="ARBA00022553"/>
    </source>
</evidence>
<name>A0A084XXH9_9PROT</name>
<dbReference type="Pfam" id="PF02518">
    <property type="entry name" value="HATPase_c"/>
    <property type="match status" value="1"/>
</dbReference>
<feature type="transmembrane region" description="Helical" evidence="13">
    <location>
        <begin position="179"/>
        <end position="198"/>
    </location>
</feature>
<keyword evidence="4" id="KW-0597">Phosphoprotein</keyword>
<feature type="domain" description="Histidine kinase" evidence="14">
    <location>
        <begin position="260"/>
        <end position="461"/>
    </location>
</feature>
<evidence type="ECO:0000256" key="5">
    <source>
        <dbReference type="ARBA" id="ARBA00022679"/>
    </source>
</evidence>
<dbReference type="EC" id="2.7.13.3" evidence="3"/>
<dbReference type="Proteomes" id="UP000019812">
    <property type="component" value="Unassembled WGS sequence"/>
</dbReference>
<evidence type="ECO:0000256" key="8">
    <source>
        <dbReference type="ARBA" id="ARBA00022777"/>
    </source>
</evidence>
<dbReference type="SUPFAM" id="SSF55874">
    <property type="entry name" value="ATPase domain of HSP90 chaperone/DNA topoisomerase II/histidine kinase"/>
    <property type="match status" value="1"/>
</dbReference>
<accession>A0A084XXH9</accession>
<evidence type="ECO:0000256" key="1">
    <source>
        <dbReference type="ARBA" id="ARBA00000085"/>
    </source>
</evidence>
<dbReference type="STRING" id="1457154.CAPSK01_003289"/>
<evidence type="ECO:0000256" key="11">
    <source>
        <dbReference type="ARBA" id="ARBA00023012"/>
    </source>
</evidence>
<comment type="catalytic activity">
    <reaction evidence="1">
        <text>ATP + protein L-histidine = ADP + protein N-phospho-L-histidine.</text>
        <dbReference type="EC" id="2.7.13.3"/>
    </reaction>
</comment>
<dbReference type="Gene3D" id="3.30.565.10">
    <property type="entry name" value="Histidine kinase-like ATPase, C-terminal domain"/>
    <property type="match status" value="1"/>
</dbReference>
<evidence type="ECO:0000313" key="17">
    <source>
        <dbReference type="Proteomes" id="UP000019812"/>
    </source>
</evidence>
<evidence type="ECO:0000256" key="2">
    <source>
        <dbReference type="ARBA" id="ARBA00004370"/>
    </source>
</evidence>
<dbReference type="RefSeq" id="WP_034928037.1">
    <property type="nucleotide sequence ID" value="NZ_JDSS02000031.1"/>
</dbReference>
<dbReference type="PROSITE" id="PS50885">
    <property type="entry name" value="HAMP"/>
    <property type="match status" value="1"/>
</dbReference>
<evidence type="ECO:0000313" key="16">
    <source>
        <dbReference type="EMBL" id="KFB67173.1"/>
    </source>
</evidence>
<evidence type="ECO:0000259" key="14">
    <source>
        <dbReference type="PROSITE" id="PS50109"/>
    </source>
</evidence>
<evidence type="ECO:0000256" key="9">
    <source>
        <dbReference type="ARBA" id="ARBA00022840"/>
    </source>
</evidence>
<keyword evidence="11" id="KW-0902">Two-component regulatory system</keyword>
<keyword evidence="10 13" id="KW-1133">Transmembrane helix</keyword>
<feature type="domain" description="HAMP" evidence="15">
    <location>
        <begin position="201"/>
        <end position="252"/>
    </location>
</feature>
<organism evidence="16 17">
    <name type="scientific">Candidatus Accumulibacter vicinus</name>
    <dbReference type="NCBI Taxonomy" id="2954382"/>
    <lineage>
        <taxon>Bacteria</taxon>
        <taxon>Pseudomonadati</taxon>
        <taxon>Pseudomonadota</taxon>
        <taxon>Betaproteobacteria</taxon>
        <taxon>Candidatus Accumulibacter</taxon>
    </lineage>
</organism>
<evidence type="ECO:0000256" key="7">
    <source>
        <dbReference type="ARBA" id="ARBA00022741"/>
    </source>
</evidence>
<dbReference type="InterPro" id="IPR005467">
    <property type="entry name" value="His_kinase_dom"/>
</dbReference>
<keyword evidence="12 13" id="KW-0472">Membrane</keyword>
<evidence type="ECO:0000256" key="10">
    <source>
        <dbReference type="ARBA" id="ARBA00022989"/>
    </source>
</evidence>
<dbReference type="CDD" id="cd16954">
    <property type="entry name" value="HATPase_PhoQ-like"/>
    <property type="match status" value="1"/>
</dbReference>
<keyword evidence="8 16" id="KW-0418">Kinase</keyword>
<evidence type="ECO:0000256" key="3">
    <source>
        <dbReference type="ARBA" id="ARBA00012438"/>
    </source>
</evidence>
<dbReference type="InterPro" id="IPR003594">
    <property type="entry name" value="HATPase_dom"/>
</dbReference>
<gene>
    <name evidence="16" type="primary">phoQ</name>
    <name evidence="16" type="ORF">CAPSK01_003289</name>
</gene>
<dbReference type="PANTHER" id="PTHR45436:SF5">
    <property type="entry name" value="SENSOR HISTIDINE KINASE TRCS"/>
    <property type="match status" value="1"/>
</dbReference>
<dbReference type="InterPro" id="IPR050428">
    <property type="entry name" value="TCS_sensor_his_kinase"/>
</dbReference>
<dbReference type="GO" id="GO:0000160">
    <property type="term" value="P:phosphorelay signal transduction system"/>
    <property type="evidence" value="ECO:0007669"/>
    <property type="project" value="UniProtKB-KW"/>
</dbReference>
<dbReference type="PRINTS" id="PR00344">
    <property type="entry name" value="BCTRLSENSOR"/>
</dbReference>
<evidence type="ECO:0000256" key="6">
    <source>
        <dbReference type="ARBA" id="ARBA00022692"/>
    </source>
</evidence>
<dbReference type="PROSITE" id="PS50109">
    <property type="entry name" value="HIS_KIN"/>
    <property type="match status" value="1"/>
</dbReference>
<keyword evidence="5 16" id="KW-0808">Transferase</keyword>
<feature type="transmembrane region" description="Helical" evidence="13">
    <location>
        <begin position="12"/>
        <end position="33"/>
    </location>
</feature>
<dbReference type="EMBL" id="JDSS02000031">
    <property type="protein sequence ID" value="KFB67173.1"/>
    <property type="molecule type" value="Genomic_DNA"/>
</dbReference>
<keyword evidence="7" id="KW-0547">Nucleotide-binding</keyword>
<dbReference type="PANTHER" id="PTHR45436">
    <property type="entry name" value="SENSOR HISTIDINE KINASE YKOH"/>
    <property type="match status" value="1"/>
</dbReference>
<protein>
    <recommendedName>
        <fullName evidence="3">histidine kinase</fullName>
        <ecNumber evidence="3">2.7.13.3</ecNumber>
    </recommendedName>
</protein>
<proteinExistence type="predicted"/>
<dbReference type="AlphaFoldDB" id="A0A084XXH9"/>
<dbReference type="GO" id="GO:0004673">
    <property type="term" value="F:protein histidine kinase activity"/>
    <property type="evidence" value="ECO:0007669"/>
    <property type="project" value="UniProtKB-EC"/>
</dbReference>
<dbReference type="InterPro" id="IPR003660">
    <property type="entry name" value="HAMP_dom"/>
</dbReference>
<sequence length="470" mass="49942">MRPVAWRGSLRIRLLVGTLFWIVASVVVAGWSLGGLFRQHVAAQFHAELKTHLDQLTAHLTIDEQGRPALSVPLSDPRLERPYSGLYWQIDDLATGAAATPGRLRSRSLWDYVLAAPVDAPADGEVHRHRLDGPAGTRLEVIERSIQVDERPETAAREFRLIVAADEHLMIDPATRFDSALWLALGLLAGGLVIAALVQVRVGLAPLHELRAALGDLRSGQAPRLEGDFPAEIAPLVDDFNGVLAQNAEVVERARTQAGNLAHALKTPLAILGNAAAGRDDELARLVATQVDAARKQVHYHLARAQAAAAGRLAGARTAVGPVLEGLLRAMRRIHAGRDLELVLHPISPDLVFRGEEQDLQEMLGNLLDNACKWAAGRVEIAARLDTGGLTIAIDDDGQGIAAGQRDAVLRRGVRADQQVPGSGLGLSIVGDLAQVYGGGLRLADSPLGGLRALLSLPAANGTTSGSPGK</sequence>
<dbReference type="InterPro" id="IPR036890">
    <property type="entry name" value="HATPase_C_sf"/>
</dbReference>
<dbReference type="InterPro" id="IPR004358">
    <property type="entry name" value="Sig_transdc_His_kin-like_C"/>
</dbReference>
<evidence type="ECO:0000259" key="15">
    <source>
        <dbReference type="PROSITE" id="PS50885"/>
    </source>
</evidence>
<dbReference type="GO" id="GO:0005886">
    <property type="term" value="C:plasma membrane"/>
    <property type="evidence" value="ECO:0007669"/>
    <property type="project" value="TreeGrafter"/>
</dbReference>
<comment type="subcellular location">
    <subcellularLocation>
        <location evidence="2">Membrane</location>
    </subcellularLocation>
</comment>
<evidence type="ECO:0000256" key="13">
    <source>
        <dbReference type="SAM" id="Phobius"/>
    </source>
</evidence>
<comment type="caution">
    <text evidence="16">The sequence shown here is derived from an EMBL/GenBank/DDBJ whole genome shotgun (WGS) entry which is preliminary data.</text>
</comment>
<keyword evidence="6 13" id="KW-0812">Transmembrane</keyword>
<evidence type="ECO:0000256" key="12">
    <source>
        <dbReference type="ARBA" id="ARBA00023136"/>
    </source>
</evidence>
<dbReference type="SMART" id="SM00387">
    <property type="entry name" value="HATPase_c"/>
    <property type="match status" value="1"/>
</dbReference>
<reference evidence="16 17" key="1">
    <citation type="submission" date="2014-07" db="EMBL/GenBank/DDBJ databases">
        <title>Expanding our view of genomic diversity in Candidatus Accumulibacter clades.</title>
        <authorList>
            <person name="Skennerton C.T."/>
            <person name="Barr J.J."/>
            <person name="Slater F.R."/>
            <person name="Bond P.L."/>
            <person name="Tyson G.W."/>
        </authorList>
    </citation>
    <scope>NUCLEOTIDE SEQUENCE [LARGE SCALE GENOMIC DNA]</scope>
    <source>
        <strain evidence="17">SK-01</strain>
    </source>
</reference>
<keyword evidence="9" id="KW-0067">ATP-binding</keyword>
<dbReference type="InterPro" id="IPR058619">
    <property type="entry name" value="PhoQ/CarS-like_HATPase"/>
</dbReference>